<proteinExistence type="predicted"/>
<dbReference type="eggNOG" id="COG2382">
    <property type="taxonomic scope" value="Bacteria"/>
</dbReference>
<dbReference type="InterPro" id="IPR050583">
    <property type="entry name" value="Mycobacterial_A85_antigen"/>
</dbReference>
<dbReference type="STRING" id="401053.AciPR4_2144"/>
<dbReference type="SUPFAM" id="SSF53474">
    <property type="entry name" value="alpha/beta-Hydrolases"/>
    <property type="match status" value="1"/>
</dbReference>
<dbReference type="KEGG" id="tsa:AciPR4_2144"/>
<dbReference type="Gene3D" id="3.40.50.1820">
    <property type="entry name" value="alpha/beta hydrolase"/>
    <property type="match status" value="1"/>
</dbReference>
<protein>
    <submittedName>
        <fullName evidence="1">Esterase</fullName>
    </submittedName>
</protein>
<dbReference type="EMBL" id="CP002467">
    <property type="protein sequence ID" value="ADV82946.1"/>
    <property type="molecule type" value="Genomic_DNA"/>
</dbReference>
<name>E8V8G7_TERSS</name>
<organism evidence="1 2">
    <name type="scientific">Terriglobus saanensis (strain ATCC BAA-1853 / DSM 23119 / SP1PR4)</name>
    <dbReference type="NCBI Taxonomy" id="401053"/>
    <lineage>
        <taxon>Bacteria</taxon>
        <taxon>Pseudomonadati</taxon>
        <taxon>Acidobacteriota</taxon>
        <taxon>Terriglobia</taxon>
        <taxon>Terriglobales</taxon>
        <taxon>Acidobacteriaceae</taxon>
        <taxon>Terriglobus</taxon>
    </lineage>
</organism>
<dbReference type="AlphaFoldDB" id="E8V8G7"/>
<dbReference type="InterPro" id="IPR000801">
    <property type="entry name" value="Esterase-like"/>
</dbReference>
<evidence type="ECO:0000313" key="1">
    <source>
        <dbReference type="EMBL" id="ADV82946.1"/>
    </source>
</evidence>
<dbReference type="PANTHER" id="PTHR48098:SF6">
    <property type="entry name" value="FERRI-BACILLIBACTIN ESTERASE BESA"/>
    <property type="match status" value="1"/>
</dbReference>
<reference evidence="1 2" key="1">
    <citation type="journal article" date="2012" name="Stand. Genomic Sci.">
        <title>Complete genome sequence of Terriglobus saanensis type strain SP1PR4(T), an Acidobacteria from tundra soil.</title>
        <authorList>
            <person name="Rawat S.R."/>
            <person name="Mannisto M.K."/>
            <person name="Starovoytov V."/>
            <person name="Goodwin L."/>
            <person name="Nolan M."/>
            <person name="Hauser L."/>
            <person name="Land M."/>
            <person name="Davenport K.W."/>
            <person name="Woyke T."/>
            <person name="Haggblom M.M."/>
        </authorList>
    </citation>
    <scope>NUCLEOTIDE SEQUENCE</scope>
    <source>
        <strain evidence="2">ATCC BAA-1853 / DSM 23119 / SP1PR4</strain>
    </source>
</reference>
<dbReference type="Pfam" id="PF00756">
    <property type="entry name" value="Esterase"/>
    <property type="match status" value="1"/>
</dbReference>
<sequence length="285" mass="31824">MNANPILTQPRELDLTQRNDLDHNSRYRIHHDWSSPYLEHARDVTVYLPEIYDAEPERSFPVLYMHDGQNLFDGRLSYVPGSTWRAGATLDTCIAEGLVEPLILVGIANAGSARMSEYTPVPDPKLGGGGGPLYAKAIVEDLIPWMGSEYRLANEREETGIAGSSLGGLISLWMGFEYPEIFGKVGALSPSLWWNGRSLLSDAGKLALTSRPRIWLDMGLEEGALHLRNTDLLARTLTQRGWVSGRDLHYQRVWQGTHSEASWASRFAEVLSFLHPAPKPSRNSR</sequence>
<evidence type="ECO:0000313" key="2">
    <source>
        <dbReference type="Proteomes" id="UP000006844"/>
    </source>
</evidence>
<keyword evidence="2" id="KW-1185">Reference proteome</keyword>
<accession>E8V8G7</accession>
<dbReference type="PANTHER" id="PTHR48098">
    <property type="entry name" value="ENTEROCHELIN ESTERASE-RELATED"/>
    <property type="match status" value="1"/>
</dbReference>
<dbReference type="HOGENOM" id="CLU_039834_1_2_0"/>
<dbReference type="Proteomes" id="UP000006844">
    <property type="component" value="Chromosome"/>
</dbReference>
<dbReference type="InterPro" id="IPR029058">
    <property type="entry name" value="AB_hydrolase_fold"/>
</dbReference>
<dbReference type="RefSeq" id="WP_013568679.1">
    <property type="nucleotide sequence ID" value="NC_014963.1"/>
</dbReference>
<gene>
    <name evidence="1" type="ordered locus">AciPR4_2144</name>
</gene>